<reference evidence="1 2" key="1">
    <citation type="submission" date="2019-02" db="EMBL/GenBank/DDBJ databases">
        <authorList>
            <person name="Goldberg S.R."/>
            <person name="Haltli B.A."/>
            <person name="Correa H."/>
            <person name="Russell K.G."/>
        </authorList>
    </citation>
    <scope>NUCLEOTIDE SEQUENCE [LARGE SCALE GENOMIC DNA]</scope>
    <source>
        <strain evidence="1 2">JCM 16186</strain>
    </source>
</reference>
<dbReference type="SUPFAM" id="SSF57783">
    <property type="entry name" value="Zinc beta-ribbon"/>
    <property type="match status" value="1"/>
</dbReference>
<dbReference type="Proteomes" id="UP000798808">
    <property type="component" value="Unassembled WGS sequence"/>
</dbReference>
<evidence type="ECO:0000313" key="2">
    <source>
        <dbReference type="Proteomes" id="UP000798808"/>
    </source>
</evidence>
<protein>
    <submittedName>
        <fullName evidence="1">CPXCG motif-containing cysteine-rich protein</fullName>
    </submittedName>
</protein>
<sequence>MLTLEYYFTCPYCGEQISMLLDISVPHQDYIEDCEVCCNPIRIRYDSEGENLTSFIAESIEQ</sequence>
<accession>A0ABW9RQH6</accession>
<organism evidence="1 2">
    <name type="scientific">Fulvivirga kasyanovii</name>
    <dbReference type="NCBI Taxonomy" id="396812"/>
    <lineage>
        <taxon>Bacteria</taxon>
        <taxon>Pseudomonadati</taxon>
        <taxon>Bacteroidota</taxon>
        <taxon>Cytophagia</taxon>
        <taxon>Cytophagales</taxon>
        <taxon>Fulvivirgaceae</taxon>
        <taxon>Fulvivirga</taxon>
    </lineage>
</organism>
<proteinExistence type="predicted"/>
<dbReference type="Pfam" id="PF14255">
    <property type="entry name" value="Zn_ribbon_21"/>
    <property type="match status" value="1"/>
</dbReference>
<comment type="caution">
    <text evidence="1">The sequence shown here is derived from an EMBL/GenBank/DDBJ whole genome shotgun (WGS) entry which is preliminary data.</text>
</comment>
<gene>
    <name evidence="1" type="ORF">E1163_15810</name>
</gene>
<evidence type="ECO:0000313" key="1">
    <source>
        <dbReference type="EMBL" id="MTI26424.1"/>
    </source>
</evidence>
<dbReference type="RefSeq" id="WP_155173451.1">
    <property type="nucleotide sequence ID" value="NZ_BAAAFL010000012.1"/>
</dbReference>
<dbReference type="InterPro" id="IPR025990">
    <property type="entry name" value="zinc_ribbon_bacterial"/>
</dbReference>
<dbReference type="EMBL" id="SMLW01000580">
    <property type="protein sequence ID" value="MTI26424.1"/>
    <property type="molecule type" value="Genomic_DNA"/>
</dbReference>
<keyword evidence="2" id="KW-1185">Reference proteome</keyword>
<name>A0ABW9RQH6_9BACT</name>